<sequence length="217" mass="21950">MPPRAPPERRNAINVEFSPKEYALGHIFTHCAPRPATSAGPKTTADMPSPQRPDALSARSAEITPAEHSSSSAVVSRDDCPSSMSTTPAPGGAPQAACPHTEPAASATVLQRADSIGALHADADPLSSHLRAAPNTLAVKCSEKEASGPQQHGALAEGGTAASSNPFVASTTTKAYADGSGIAPYDVPRGARGAPTGNPDFAGDADASTSYSAERAL</sequence>
<evidence type="ECO:0000313" key="2">
    <source>
        <dbReference type="Proteomes" id="UP000814033"/>
    </source>
</evidence>
<reference evidence="1" key="1">
    <citation type="submission" date="2021-02" db="EMBL/GenBank/DDBJ databases">
        <authorList>
            <consortium name="DOE Joint Genome Institute"/>
            <person name="Ahrendt S."/>
            <person name="Looney B.P."/>
            <person name="Miyauchi S."/>
            <person name="Morin E."/>
            <person name="Drula E."/>
            <person name="Courty P.E."/>
            <person name="Chicoki N."/>
            <person name="Fauchery L."/>
            <person name="Kohler A."/>
            <person name="Kuo A."/>
            <person name="Labutti K."/>
            <person name="Pangilinan J."/>
            <person name="Lipzen A."/>
            <person name="Riley R."/>
            <person name="Andreopoulos W."/>
            <person name="He G."/>
            <person name="Johnson J."/>
            <person name="Barry K.W."/>
            <person name="Grigoriev I.V."/>
            <person name="Nagy L."/>
            <person name="Hibbett D."/>
            <person name="Henrissat B."/>
            <person name="Matheny P.B."/>
            <person name="Labbe J."/>
            <person name="Martin F."/>
        </authorList>
    </citation>
    <scope>NUCLEOTIDE SEQUENCE</scope>
    <source>
        <strain evidence="1">FP105234-sp</strain>
    </source>
</reference>
<accession>A0ACB8S6S1</accession>
<evidence type="ECO:0000313" key="1">
    <source>
        <dbReference type="EMBL" id="KAI0051959.1"/>
    </source>
</evidence>
<keyword evidence="2" id="KW-1185">Reference proteome</keyword>
<reference evidence="1" key="2">
    <citation type="journal article" date="2022" name="New Phytol.">
        <title>Evolutionary transition to the ectomycorrhizal habit in the genomes of a hyperdiverse lineage of mushroom-forming fungi.</title>
        <authorList>
            <person name="Looney B."/>
            <person name="Miyauchi S."/>
            <person name="Morin E."/>
            <person name="Drula E."/>
            <person name="Courty P.E."/>
            <person name="Kohler A."/>
            <person name="Kuo A."/>
            <person name="LaButti K."/>
            <person name="Pangilinan J."/>
            <person name="Lipzen A."/>
            <person name="Riley R."/>
            <person name="Andreopoulos W."/>
            <person name="He G."/>
            <person name="Johnson J."/>
            <person name="Nolan M."/>
            <person name="Tritt A."/>
            <person name="Barry K.W."/>
            <person name="Grigoriev I.V."/>
            <person name="Nagy L.G."/>
            <person name="Hibbett D."/>
            <person name="Henrissat B."/>
            <person name="Matheny P.B."/>
            <person name="Labbe J."/>
            <person name="Martin F.M."/>
        </authorList>
    </citation>
    <scope>NUCLEOTIDE SEQUENCE</scope>
    <source>
        <strain evidence="1">FP105234-sp</strain>
    </source>
</reference>
<comment type="caution">
    <text evidence="1">The sequence shown here is derived from an EMBL/GenBank/DDBJ whole genome shotgun (WGS) entry which is preliminary data.</text>
</comment>
<protein>
    <submittedName>
        <fullName evidence="1">Uncharacterized protein</fullName>
    </submittedName>
</protein>
<dbReference type="EMBL" id="MU275848">
    <property type="protein sequence ID" value="KAI0051959.1"/>
    <property type="molecule type" value="Genomic_DNA"/>
</dbReference>
<organism evidence="1 2">
    <name type="scientific">Auriscalpium vulgare</name>
    <dbReference type="NCBI Taxonomy" id="40419"/>
    <lineage>
        <taxon>Eukaryota</taxon>
        <taxon>Fungi</taxon>
        <taxon>Dikarya</taxon>
        <taxon>Basidiomycota</taxon>
        <taxon>Agaricomycotina</taxon>
        <taxon>Agaricomycetes</taxon>
        <taxon>Russulales</taxon>
        <taxon>Auriscalpiaceae</taxon>
        <taxon>Auriscalpium</taxon>
    </lineage>
</organism>
<dbReference type="Proteomes" id="UP000814033">
    <property type="component" value="Unassembled WGS sequence"/>
</dbReference>
<proteinExistence type="predicted"/>
<name>A0ACB8S6S1_9AGAM</name>
<gene>
    <name evidence="1" type="ORF">FA95DRAFT_1675494</name>
</gene>